<dbReference type="InterPro" id="IPR020610">
    <property type="entry name" value="Thiolase_AS"/>
</dbReference>
<dbReference type="InterPro" id="IPR012793">
    <property type="entry name" value="PcaF"/>
</dbReference>
<dbReference type="SUPFAM" id="SSF53901">
    <property type="entry name" value="Thiolase-like"/>
    <property type="match status" value="2"/>
</dbReference>
<dbReference type="PANTHER" id="PTHR43853:SF2">
    <property type="entry name" value="3-OXOADIPYL-COA_3-OXO-5,6-DEHYDROSUBERYL-COA THIOLASE"/>
    <property type="match status" value="1"/>
</dbReference>
<dbReference type="Gene3D" id="3.40.47.10">
    <property type="match status" value="1"/>
</dbReference>
<keyword evidence="11" id="KW-1185">Reference proteome</keyword>
<evidence type="ECO:0000256" key="5">
    <source>
        <dbReference type="ARBA" id="ARBA00023315"/>
    </source>
</evidence>
<accession>A0ABN1MTW9</accession>
<dbReference type="InterPro" id="IPR050215">
    <property type="entry name" value="Thiolase-like_sf_Thiolase"/>
</dbReference>
<feature type="domain" description="Thiolase N-terminal" evidence="8">
    <location>
        <begin position="44"/>
        <end position="309"/>
    </location>
</feature>
<comment type="similarity">
    <text evidence="3 7">Belongs to the thiolase-like superfamily. Thiolase family.</text>
</comment>
<organism evidence="10 11">
    <name type="scientific">Wandonia haliotis</name>
    <dbReference type="NCBI Taxonomy" id="574963"/>
    <lineage>
        <taxon>Bacteria</taxon>
        <taxon>Pseudomonadati</taxon>
        <taxon>Bacteroidota</taxon>
        <taxon>Flavobacteriia</taxon>
        <taxon>Flavobacteriales</taxon>
        <taxon>Crocinitomicaceae</taxon>
        <taxon>Wandonia</taxon>
    </lineage>
</organism>
<dbReference type="InterPro" id="IPR002155">
    <property type="entry name" value="Thiolase"/>
</dbReference>
<comment type="caution">
    <text evidence="10">The sequence shown here is derived from an EMBL/GenBank/DDBJ whole genome shotgun (WGS) entry which is preliminary data.</text>
</comment>
<dbReference type="Pfam" id="PF02803">
    <property type="entry name" value="Thiolase_C"/>
    <property type="match status" value="1"/>
</dbReference>
<sequence length="443" mass="47707">MLINDTQHVENLIINEQGNENFLFQKLTAKFAHKQSRQMSSENVYIVDGVRTAIGNFGGTLAPVRTDDLAAHVIRELVKRHPQLDLKSIEDVILGCANQAGEDNRNVARMAGLLAGLPVEVAGETVNRLCSSGMASVINASRAIKDGAGEFYIAGGVENMTRGPWVLSKASTPFGRDSQLFDTSFGWRFINPKMKELYGVDGMGETAENLVDKYGISREDQDKFAAWSQQKAFQAQSEGRLSEEIVPIEIPRRKQDPLVFDKDEFIKGTTTPETLAKLRPAFRKENGTVTAGNASGLNDGAAALLIASEKAVAANNMKPLARIVSAAVAGVEPRIMGIGPVYASQKALQRAGLTLDQMDVIELNEAFAAQALACTREMGLADNDPRINPNGGAIALGHPLGMSGSRILLAAAHELQRTGKRYALVTMCIGVGQGYATIIERAN</sequence>
<comment type="pathway">
    <text evidence="2">Aromatic compound metabolism.</text>
</comment>
<comment type="pathway">
    <text evidence="1">Lipid metabolism.</text>
</comment>
<evidence type="ECO:0000256" key="6">
    <source>
        <dbReference type="ARBA" id="ARBA00048527"/>
    </source>
</evidence>
<dbReference type="InterPro" id="IPR016039">
    <property type="entry name" value="Thiolase-like"/>
</dbReference>
<proteinExistence type="inferred from homology"/>
<dbReference type="PROSITE" id="PS00099">
    <property type="entry name" value="THIOLASE_3"/>
    <property type="match status" value="1"/>
</dbReference>
<dbReference type="NCBIfam" id="NF006551">
    <property type="entry name" value="PRK09050.1"/>
    <property type="match status" value="1"/>
</dbReference>
<dbReference type="PANTHER" id="PTHR43853">
    <property type="entry name" value="3-KETOACYL-COA THIOLASE, PEROXISOMAL"/>
    <property type="match status" value="1"/>
</dbReference>
<comment type="catalytic activity">
    <reaction evidence="6">
        <text>succinyl-CoA + acetyl-CoA = 3-oxoadipyl-CoA + CoA</text>
        <dbReference type="Rhea" id="RHEA:19481"/>
        <dbReference type="ChEBI" id="CHEBI:57287"/>
        <dbReference type="ChEBI" id="CHEBI:57288"/>
        <dbReference type="ChEBI" id="CHEBI:57292"/>
        <dbReference type="ChEBI" id="CHEBI:57348"/>
        <dbReference type="EC" id="2.3.1.174"/>
    </reaction>
</comment>
<dbReference type="Proteomes" id="UP001501126">
    <property type="component" value="Unassembled WGS sequence"/>
</dbReference>
<dbReference type="EMBL" id="BAAAFH010000022">
    <property type="protein sequence ID" value="GAA0876409.1"/>
    <property type="molecule type" value="Genomic_DNA"/>
</dbReference>
<evidence type="ECO:0000259" key="8">
    <source>
        <dbReference type="Pfam" id="PF00108"/>
    </source>
</evidence>
<dbReference type="PROSITE" id="PS00098">
    <property type="entry name" value="THIOLASE_1"/>
    <property type="match status" value="1"/>
</dbReference>
<evidence type="ECO:0000256" key="7">
    <source>
        <dbReference type="RuleBase" id="RU003557"/>
    </source>
</evidence>
<keyword evidence="4 7" id="KW-0808">Transferase</keyword>
<dbReference type="NCBIfam" id="TIGR02430">
    <property type="entry name" value="pcaF"/>
    <property type="match status" value="1"/>
</dbReference>
<dbReference type="Pfam" id="PF00108">
    <property type="entry name" value="Thiolase_N"/>
    <property type="match status" value="1"/>
</dbReference>
<feature type="domain" description="Thiolase C-terminal" evidence="9">
    <location>
        <begin position="318"/>
        <end position="441"/>
    </location>
</feature>
<keyword evidence="5 7" id="KW-0012">Acyltransferase</keyword>
<reference evidence="10 11" key="1">
    <citation type="journal article" date="2019" name="Int. J. Syst. Evol. Microbiol.">
        <title>The Global Catalogue of Microorganisms (GCM) 10K type strain sequencing project: providing services to taxonomists for standard genome sequencing and annotation.</title>
        <authorList>
            <consortium name="The Broad Institute Genomics Platform"/>
            <consortium name="The Broad Institute Genome Sequencing Center for Infectious Disease"/>
            <person name="Wu L."/>
            <person name="Ma J."/>
        </authorList>
    </citation>
    <scope>NUCLEOTIDE SEQUENCE [LARGE SCALE GENOMIC DNA]</scope>
    <source>
        <strain evidence="10 11">JCM 16083</strain>
    </source>
</reference>
<evidence type="ECO:0000256" key="1">
    <source>
        <dbReference type="ARBA" id="ARBA00005189"/>
    </source>
</evidence>
<evidence type="ECO:0000313" key="10">
    <source>
        <dbReference type="EMBL" id="GAA0876409.1"/>
    </source>
</evidence>
<gene>
    <name evidence="10" type="primary">pcaF</name>
    <name evidence="10" type="ORF">GCM10009118_28190</name>
</gene>
<dbReference type="InterPro" id="IPR020616">
    <property type="entry name" value="Thiolase_N"/>
</dbReference>
<dbReference type="PIRSF" id="PIRSF000429">
    <property type="entry name" value="Ac-CoA_Ac_transf"/>
    <property type="match status" value="1"/>
</dbReference>
<dbReference type="InterPro" id="IPR020613">
    <property type="entry name" value="Thiolase_CS"/>
</dbReference>
<dbReference type="PROSITE" id="PS00737">
    <property type="entry name" value="THIOLASE_2"/>
    <property type="match status" value="1"/>
</dbReference>
<evidence type="ECO:0000256" key="3">
    <source>
        <dbReference type="ARBA" id="ARBA00010982"/>
    </source>
</evidence>
<protein>
    <submittedName>
        <fullName evidence="10">3-oxoadipyl-CoA thiolase</fullName>
    </submittedName>
</protein>
<evidence type="ECO:0000256" key="2">
    <source>
        <dbReference type="ARBA" id="ARBA00005211"/>
    </source>
</evidence>
<dbReference type="CDD" id="cd00751">
    <property type="entry name" value="thiolase"/>
    <property type="match status" value="1"/>
</dbReference>
<evidence type="ECO:0000313" key="11">
    <source>
        <dbReference type="Proteomes" id="UP001501126"/>
    </source>
</evidence>
<dbReference type="NCBIfam" id="TIGR01930">
    <property type="entry name" value="AcCoA-C-Actrans"/>
    <property type="match status" value="1"/>
</dbReference>
<dbReference type="InterPro" id="IPR020615">
    <property type="entry name" value="Thiolase_acyl_enz_int_AS"/>
</dbReference>
<name>A0ABN1MTW9_9FLAO</name>
<evidence type="ECO:0000259" key="9">
    <source>
        <dbReference type="Pfam" id="PF02803"/>
    </source>
</evidence>
<evidence type="ECO:0000256" key="4">
    <source>
        <dbReference type="ARBA" id="ARBA00022679"/>
    </source>
</evidence>
<dbReference type="InterPro" id="IPR020617">
    <property type="entry name" value="Thiolase_C"/>
</dbReference>